<dbReference type="InterPro" id="IPR012296">
    <property type="entry name" value="Nuclease_put_TT1808"/>
</dbReference>
<proteinExistence type="predicted"/>
<feature type="compositionally biased region" description="Pro residues" evidence="1">
    <location>
        <begin position="7"/>
        <end position="19"/>
    </location>
</feature>
<organism evidence="3 4">
    <name type="scientific">Limnothrix redekei LRLZ20PSL1</name>
    <dbReference type="NCBI Taxonomy" id="3112953"/>
    <lineage>
        <taxon>Bacteria</taxon>
        <taxon>Bacillati</taxon>
        <taxon>Cyanobacteriota</taxon>
        <taxon>Cyanophyceae</taxon>
        <taxon>Pseudanabaenales</taxon>
        <taxon>Pseudanabaenaceae</taxon>
        <taxon>Limnothrix</taxon>
    </lineage>
</organism>
<keyword evidence="4" id="KW-1185">Reference proteome</keyword>
<dbReference type="InterPro" id="IPR008538">
    <property type="entry name" value="Uma2"/>
</dbReference>
<accession>A0ABW7C5U4</accession>
<dbReference type="CDD" id="cd06260">
    <property type="entry name" value="DUF820-like"/>
    <property type="match status" value="1"/>
</dbReference>
<dbReference type="PANTHER" id="PTHR34107">
    <property type="entry name" value="SLL0198 PROTEIN-RELATED"/>
    <property type="match status" value="1"/>
</dbReference>
<evidence type="ECO:0000313" key="4">
    <source>
        <dbReference type="Proteomes" id="UP001604335"/>
    </source>
</evidence>
<keyword evidence="3" id="KW-0255">Endonuclease</keyword>
<protein>
    <submittedName>
        <fullName evidence="3">Uma2 family endonuclease</fullName>
    </submittedName>
</protein>
<keyword evidence="3" id="KW-0540">Nuclease</keyword>
<name>A0ABW7C5U4_9CYAN</name>
<evidence type="ECO:0000259" key="2">
    <source>
        <dbReference type="Pfam" id="PF05685"/>
    </source>
</evidence>
<sequence length="224" mass="25220">MTAQPTTSPPPNADRPQPPATDEARSLWIPDRWPITEAQFRALAACNRDRRLECNAQGELIIMPPTGGETGARNIELAYQVQAWNRRTRLGIAFDSSTGFRLATGAIRSPDVSWMRADRWDLLDAEARSGYVPACPDWLIELRSRTDRLELLQAKLQEYLAAGLQLGWLIDPIQQQVWIYQPDQAPIQLDRPLELSGDPVMPEFRLDLRAIWPPESTGISPNAP</sequence>
<dbReference type="PANTHER" id="PTHR34107:SF7">
    <property type="entry name" value="SLR2092 PROTEIN"/>
    <property type="match status" value="1"/>
</dbReference>
<dbReference type="GO" id="GO:0004519">
    <property type="term" value="F:endonuclease activity"/>
    <property type="evidence" value="ECO:0007669"/>
    <property type="project" value="UniProtKB-KW"/>
</dbReference>
<evidence type="ECO:0000256" key="1">
    <source>
        <dbReference type="SAM" id="MobiDB-lite"/>
    </source>
</evidence>
<evidence type="ECO:0000313" key="3">
    <source>
        <dbReference type="EMBL" id="MFG3816574.1"/>
    </source>
</evidence>
<comment type="caution">
    <text evidence="3">The sequence shown here is derived from an EMBL/GenBank/DDBJ whole genome shotgun (WGS) entry which is preliminary data.</text>
</comment>
<dbReference type="SUPFAM" id="SSF52980">
    <property type="entry name" value="Restriction endonuclease-like"/>
    <property type="match status" value="1"/>
</dbReference>
<feature type="domain" description="Putative restriction endonuclease" evidence="2">
    <location>
        <begin position="39"/>
        <end position="208"/>
    </location>
</feature>
<gene>
    <name evidence="3" type="ORF">VPK24_02905</name>
</gene>
<dbReference type="EMBL" id="JAZAQF010000014">
    <property type="protein sequence ID" value="MFG3816574.1"/>
    <property type="molecule type" value="Genomic_DNA"/>
</dbReference>
<dbReference type="RefSeq" id="WP_393010573.1">
    <property type="nucleotide sequence ID" value="NZ_JAZAQF010000014.1"/>
</dbReference>
<dbReference type="InterPro" id="IPR011335">
    <property type="entry name" value="Restrct_endonuc-II-like"/>
</dbReference>
<feature type="region of interest" description="Disordered" evidence="1">
    <location>
        <begin position="1"/>
        <end position="23"/>
    </location>
</feature>
<reference evidence="4" key="1">
    <citation type="journal article" date="2024" name="Algal Res.">
        <title>Biochemical, toxicological and genomic investigation of a high-biomass producing Limnothrix strain isolated from Italian shallow drinking water reservoir.</title>
        <authorList>
            <person name="Simonazzi M."/>
            <person name="Shishido T.K."/>
            <person name="Delbaje E."/>
            <person name="Wahlsten M."/>
            <person name="Fewer D.P."/>
            <person name="Sivonen K."/>
            <person name="Pezzolesi L."/>
            <person name="Pistocchi R."/>
        </authorList>
    </citation>
    <scope>NUCLEOTIDE SEQUENCE [LARGE SCALE GENOMIC DNA]</scope>
    <source>
        <strain evidence="4">LRLZ20PSL1</strain>
    </source>
</reference>
<keyword evidence="3" id="KW-0378">Hydrolase</keyword>
<dbReference type="Pfam" id="PF05685">
    <property type="entry name" value="Uma2"/>
    <property type="match status" value="1"/>
</dbReference>
<dbReference type="Gene3D" id="3.90.1570.10">
    <property type="entry name" value="tt1808, chain A"/>
    <property type="match status" value="1"/>
</dbReference>
<dbReference type="Proteomes" id="UP001604335">
    <property type="component" value="Unassembled WGS sequence"/>
</dbReference>